<sequence length="92" mass="10103">MPYDKDGKFYTTDPRDDDAERLMERAQNAYKYGRMGMRLGKLAPHPAVGITAGTLGAIGGFILGDQETVFPIDMIAIPAYQAYLLNGQPSFT</sequence>
<proteinExistence type="predicted"/>
<reference evidence="1" key="1">
    <citation type="journal article" date="2014" name="Front. Microbiol.">
        <title>High frequency of phylogenetically diverse reductive dehalogenase-homologous genes in deep subseafloor sedimentary metagenomes.</title>
        <authorList>
            <person name="Kawai M."/>
            <person name="Futagami T."/>
            <person name="Toyoda A."/>
            <person name="Takaki Y."/>
            <person name="Nishi S."/>
            <person name="Hori S."/>
            <person name="Arai W."/>
            <person name="Tsubouchi T."/>
            <person name="Morono Y."/>
            <person name="Uchiyama I."/>
            <person name="Ito T."/>
            <person name="Fujiyama A."/>
            <person name="Inagaki F."/>
            <person name="Takami H."/>
        </authorList>
    </citation>
    <scope>NUCLEOTIDE SEQUENCE</scope>
    <source>
        <strain evidence="1">Expedition CK06-06</strain>
    </source>
</reference>
<dbReference type="AlphaFoldDB" id="X1S0B6"/>
<dbReference type="EMBL" id="BARW01001260">
    <property type="protein sequence ID" value="GAI72606.1"/>
    <property type="molecule type" value="Genomic_DNA"/>
</dbReference>
<name>X1S0B6_9ZZZZ</name>
<comment type="caution">
    <text evidence="1">The sequence shown here is derived from an EMBL/GenBank/DDBJ whole genome shotgun (WGS) entry which is preliminary data.</text>
</comment>
<gene>
    <name evidence="1" type="ORF">S12H4_04190</name>
</gene>
<protein>
    <submittedName>
        <fullName evidence="1">Uncharacterized protein</fullName>
    </submittedName>
</protein>
<accession>X1S0B6</accession>
<feature type="non-terminal residue" evidence="1">
    <location>
        <position position="92"/>
    </location>
</feature>
<evidence type="ECO:0000313" key="1">
    <source>
        <dbReference type="EMBL" id="GAI72606.1"/>
    </source>
</evidence>
<organism evidence="1">
    <name type="scientific">marine sediment metagenome</name>
    <dbReference type="NCBI Taxonomy" id="412755"/>
    <lineage>
        <taxon>unclassified sequences</taxon>
        <taxon>metagenomes</taxon>
        <taxon>ecological metagenomes</taxon>
    </lineage>
</organism>